<dbReference type="UniPathway" id="UPA00126">
    <property type="reaction ID" value="UER00423"/>
</dbReference>
<dbReference type="GO" id="GO:0005829">
    <property type="term" value="C:cytosol"/>
    <property type="evidence" value="ECO:0007669"/>
    <property type="project" value="TreeGrafter"/>
</dbReference>
<keyword evidence="3" id="KW-1185">Reference proteome</keyword>
<name>A0A4S8LDR6_DENBC</name>
<proteinExistence type="predicted"/>
<dbReference type="InterPro" id="IPR016305">
    <property type="entry name" value="Mannose-6-P_Isomerase"/>
</dbReference>
<dbReference type="Gene3D" id="1.10.441.10">
    <property type="entry name" value="Phosphomannose Isomerase, domain 2"/>
    <property type="match status" value="1"/>
</dbReference>
<dbReference type="OrthoDB" id="6605218at2759"/>
<sequence length="227" mass="25936">MIEKVIHLKCHCNEYPWRKTGSVSLAARLAASMPCTTESKLDENSLPALNHLPAYIPETGEKLQDVINTHAQERFSFVPWICQHGFTPENPSDFTDPNHKPEIAVALTDFEAFCGFKATSRYRTVEPLRQFLPQTREFAFGDRNTLRDVVKSMLSASEETVDDPGTLDREERRETCNDRKRNMRCYLTGQSMMSMSMDYGDASMKPNERERSVGLGALQRFFESKLV</sequence>
<accession>A0A4S8LDR6</accession>
<dbReference type="AlphaFoldDB" id="A0A4S8LDR6"/>
<dbReference type="GO" id="GO:0009298">
    <property type="term" value="P:GDP-mannose biosynthetic process"/>
    <property type="evidence" value="ECO:0007669"/>
    <property type="project" value="UniProtKB-UniPathway"/>
</dbReference>
<reference evidence="2 3" key="1">
    <citation type="journal article" date="2019" name="Nat. Ecol. Evol.">
        <title>Megaphylogeny resolves global patterns of mushroom evolution.</title>
        <authorList>
            <person name="Varga T."/>
            <person name="Krizsan K."/>
            <person name="Foldi C."/>
            <person name="Dima B."/>
            <person name="Sanchez-Garcia M."/>
            <person name="Sanchez-Ramirez S."/>
            <person name="Szollosi G.J."/>
            <person name="Szarkandi J.G."/>
            <person name="Papp V."/>
            <person name="Albert L."/>
            <person name="Andreopoulos W."/>
            <person name="Angelini C."/>
            <person name="Antonin V."/>
            <person name="Barry K.W."/>
            <person name="Bougher N.L."/>
            <person name="Buchanan P."/>
            <person name="Buyck B."/>
            <person name="Bense V."/>
            <person name="Catcheside P."/>
            <person name="Chovatia M."/>
            <person name="Cooper J."/>
            <person name="Damon W."/>
            <person name="Desjardin D."/>
            <person name="Finy P."/>
            <person name="Geml J."/>
            <person name="Haridas S."/>
            <person name="Hughes K."/>
            <person name="Justo A."/>
            <person name="Karasinski D."/>
            <person name="Kautmanova I."/>
            <person name="Kiss B."/>
            <person name="Kocsube S."/>
            <person name="Kotiranta H."/>
            <person name="LaButti K.M."/>
            <person name="Lechner B.E."/>
            <person name="Liimatainen K."/>
            <person name="Lipzen A."/>
            <person name="Lukacs Z."/>
            <person name="Mihaltcheva S."/>
            <person name="Morgado L.N."/>
            <person name="Niskanen T."/>
            <person name="Noordeloos M.E."/>
            <person name="Ohm R.A."/>
            <person name="Ortiz-Santana B."/>
            <person name="Ovrebo C."/>
            <person name="Racz N."/>
            <person name="Riley R."/>
            <person name="Savchenko A."/>
            <person name="Shiryaev A."/>
            <person name="Soop K."/>
            <person name="Spirin V."/>
            <person name="Szebenyi C."/>
            <person name="Tomsovsky M."/>
            <person name="Tulloss R.E."/>
            <person name="Uehling J."/>
            <person name="Grigoriev I.V."/>
            <person name="Vagvolgyi C."/>
            <person name="Papp T."/>
            <person name="Martin F.M."/>
            <person name="Miettinen O."/>
            <person name="Hibbett D.S."/>
            <person name="Nagy L.G."/>
        </authorList>
    </citation>
    <scope>NUCLEOTIDE SEQUENCE [LARGE SCALE GENOMIC DNA]</scope>
    <source>
        <strain evidence="2 3">CBS 962.96</strain>
    </source>
</reference>
<dbReference type="InterPro" id="IPR046457">
    <property type="entry name" value="PMI_typeI_cat"/>
</dbReference>
<dbReference type="PANTHER" id="PTHR10309:SF4">
    <property type="entry name" value="MANNOSE-6-PHOSPHATE ISOMERASE"/>
    <property type="match status" value="1"/>
</dbReference>
<gene>
    <name evidence="2" type="ORF">K435DRAFT_804593</name>
</gene>
<dbReference type="PANTHER" id="PTHR10309">
    <property type="entry name" value="MANNOSE-6-PHOSPHATE ISOMERASE"/>
    <property type="match status" value="1"/>
</dbReference>
<dbReference type="InterPro" id="IPR011051">
    <property type="entry name" value="RmlC_Cupin_sf"/>
</dbReference>
<evidence type="ECO:0000313" key="3">
    <source>
        <dbReference type="Proteomes" id="UP000297245"/>
    </source>
</evidence>
<dbReference type="GO" id="GO:0008270">
    <property type="term" value="F:zinc ion binding"/>
    <property type="evidence" value="ECO:0007669"/>
    <property type="project" value="InterPro"/>
</dbReference>
<dbReference type="GO" id="GO:0004476">
    <property type="term" value="F:mannose-6-phosphate isomerase activity"/>
    <property type="evidence" value="ECO:0007669"/>
    <property type="project" value="InterPro"/>
</dbReference>
<evidence type="ECO:0000259" key="1">
    <source>
        <dbReference type="Pfam" id="PF20511"/>
    </source>
</evidence>
<dbReference type="Gene3D" id="2.60.120.10">
    <property type="entry name" value="Jelly Rolls"/>
    <property type="match status" value="1"/>
</dbReference>
<organism evidence="2 3">
    <name type="scientific">Dendrothele bispora (strain CBS 962.96)</name>
    <dbReference type="NCBI Taxonomy" id="1314807"/>
    <lineage>
        <taxon>Eukaryota</taxon>
        <taxon>Fungi</taxon>
        <taxon>Dikarya</taxon>
        <taxon>Basidiomycota</taxon>
        <taxon>Agaricomycotina</taxon>
        <taxon>Agaricomycetes</taxon>
        <taxon>Agaricomycetidae</taxon>
        <taxon>Agaricales</taxon>
        <taxon>Agaricales incertae sedis</taxon>
        <taxon>Dendrothele</taxon>
    </lineage>
</organism>
<dbReference type="InterPro" id="IPR014710">
    <property type="entry name" value="RmlC-like_jellyroll"/>
</dbReference>
<feature type="domain" description="Phosphomannose isomerase type I catalytic" evidence="1">
    <location>
        <begin position="89"/>
        <end position="117"/>
    </location>
</feature>
<dbReference type="EMBL" id="ML179464">
    <property type="protein sequence ID" value="THU87106.1"/>
    <property type="molecule type" value="Genomic_DNA"/>
</dbReference>
<dbReference type="Pfam" id="PF20511">
    <property type="entry name" value="PMI_typeI_cat"/>
    <property type="match status" value="1"/>
</dbReference>
<dbReference type="SUPFAM" id="SSF51182">
    <property type="entry name" value="RmlC-like cupins"/>
    <property type="match status" value="1"/>
</dbReference>
<protein>
    <recommendedName>
        <fullName evidence="1">Phosphomannose isomerase type I catalytic domain-containing protein</fullName>
    </recommendedName>
</protein>
<evidence type="ECO:0000313" key="2">
    <source>
        <dbReference type="EMBL" id="THU87106.1"/>
    </source>
</evidence>
<dbReference type="Proteomes" id="UP000297245">
    <property type="component" value="Unassembled WGS sequence"/>
</dbReference>